<feature type="region of interest" description="Disordered" evidence="5">
    <location>
        <begin position="110"/>
        <end position="139"/>
    </location>
</feature>
<dbReference type="InterPro" id="IPR051795">
    <property type="entry name" value="Glycosyl_Hydrlase_43"/>
</dbReference>
<reference evidence="6 7" key="1">
    <citation type="submission" date="2020-03" db="EMBL/GenBank/DDBJ databases">
        <title>Two novel Motilibacter sp.</title>
        <authorList>
            <person name="Liu S."/>
        </authorList>
    </citation>
    <scope>NUCLEOTIDE SEQUENCE [LARGE SCALE GENOMIC DNA]</scope>
    <source>
        <strain evidence="6 7">E257</strain>
    </source>
</reference>
<dbReference type="CDD" id="cd08991">
    <property type="entry name" value="GH43_HoAraf43-like"/>
    <property type="match status" value="1"/>
</dbReference>
<dbReference type="RefSeq" id="WP_166282979.1">
    <property type="nucleotide sequence ID" value="NZ_JAANNP010000013.1"/>
</dbReference>
<dbReference type="Gene3D" id="2.115.10.20">
    <property type="entry name" value="Glycosyl hydrolase domain, family 43"/>
    <property type="match status" value="1"/>
</dbReference>
<evidence type="ECO:0000256" key="3">
    <source>
        <dbReference type="ARBA" id="ARBA00023295"/>
    </source>
</evidence>
<protein>
    <submittedName>
        <fullName evidence="6">Family 43 glycosylhydrolase</fullName>
    </submittedName>
</protein>
<dbReference type="InterPro" id="IPR006710">
    <property type="entry name" value="Glyco_hydro_43"/>
</dbReference>
<dbReference type="PANTHER" id="PTHR42812">
    <property type="entry name" value="BETA-XYLOSIDASE"/>
    <property type="match status" value="1"/>
</dbReference>
<dbReference type="PANTHER" id="PTHR42812:SF5">
    <property type="entry name" value="ENDO-ARABINASE"/>
    <property type="match status" value="1"/>
</dbReference>
<evidence type="ECO:0000256" key="5">
    <source>
        <dbReference type="SAM" id="MobiDB-lite"/>
    </source>
</evidence>
<dbReference type="Pfam" id="PF04616">
    <property type="entry name" value="Glyco_hydro_43"/>
    <property type="match status" value="1"/>
</dbReference>
<evidence type="ECO:0000256" key="4">
    <source>
        <dbReference type="RuleBase" id="RU361187"/>
    </source>
</evidence>
<comment type="similarity">
    <text evidence="1 4">Belongs to the glycosyl hydrolase 43 family.</text>
</comment>
<organism evidence="6 7">
    <name type="scientific">Motilibacter deserti</name>
    <dbReference type="NCBI Taxonomy" id="2714956"/>
    <lineage>
        <taxon>Bacteria</taxon>
        <taxon>Bacillati</taxon>
        <taxon>Actinomycetota</taxon>
        <taxon>Actinomycetes</taxon>
        <taxon>Motilibacterales</taxon>
        <taxon>Motilibacteraceae</taxon>
        <taxon>Motilibacter</taxon>
    </lineage>
</organism>
<dbReference type="SUPFAM" id="SSF75005">
    <property type="entry name" value="Arabinanase/levansucrase/invertase"/>
    <property type="match status" value="1"/>
</dbReference>
<comment type="caution">
    <text evidence="6">The sequence shown here is derived from an EMBL/GenBank/DDBJ whole genome shotgun (WGS) entry which is preliminary data.</text>
</comment>
<proteinExistence type="inferred from homology"/>
<keyword evidence="3 4" id="KW-0326">Glycosidase</keyword>
<evidence type="ECO:0000256" key="2">
    <source>
        <dbReference type="ARBA" id="ARBA00022801"/>
    </source>
</evidence>
<accession>A0ABX0GZE9</accession>
<keyword evidence="7" id="KW-1185">Reference proteome</keyword>
<sequence>MTASTAVASASTTRAAAPGTYLNPVLDAGPEVDHGDPFVLEFLGEYFLYYSGPTSIAVWRSSDLVTWEPAGTALTGAPAGHWAEVELWAPEVVYRDGEFVMYVAATRRGGPARTSGKAAGADGGDDEQRRQGVARSRSPLGPFVWDDTPLVDEWSIDAHPFLDDDGSEWLFYNVRNEETRHADGTLGCGNVVDRVLADGRLAGEPVPVAYPSEPWEAHPEGGQYWNEAPFTMKRHGRYYQMYSGGFFGGDGYSLGVTVADSVTGPWTKASRHPIFTSGAHVSGPGHHCVTVAPDGVTPYAVYHGYVGDGYGRKVHADPLFWAGDGPQLGLGSTRPTSPSGLPQALPPKPVYDADVAPFHLRAWMEGAVTLVDGVGVALDGPVPCLVEAAYDGEALTVRRNGAVVARRQGPARPQLHCGTVLHSALTSRLDVDAEHVLAAGEEVVRAWGGGLPVSCSLAVSGRVRVELGDEVLEVDAAPDAYELVTLSSPAGAAQLRVTAVGPARVADVVLAARAA</sequence>
<evidence type="ECO:0000256" key="1">
    <source>
        <dbReference type="ARBA" id="ARBA00009865"/>
    </source>
</evidence>
<dbReference type="EMBL" id="JAANNP010000013">
    <property type="protein sequence ID" value="NHC14960.1"/>
    <property type="molecule type" value="Genomic_DNA"/>
</dbReference>
<dbReference type="Proteomes" id="UP000800981">
    <property type="component" value="Unassembled WGS sequence"/>
</dbReference>
<dbReference type="InterPro" id="IPR023296">
    <property type="entry name" value="Glyco_hydro_beta-prop_sf"/>
</dbReference>
<name>A0ABX0GZE9_9ACTN</name>
<gene>
    <name evidence="6" type="ORF">G9H71_14320</name>
</gene>
<evidence type="ECO:0000313" key="6">
    <source>
        <dbReference type="EMBL" id="NHC14960.1"/>
    </source>
</evidence>
<keyword evidence="2 4" id="KW-0378">Hydrolase</keyword>
<evidence type="ECO:0000313" key="7">
    <source>
        <dbReference type="Proteomes" id="UP000800981"/>
    </source>
</evidence>